<feature type="domain" description="DUF2229" evidence="2">
    <location>
        <begin position="672"/>
        <end position="890"/>
    </location>
</feature>
<accession>A0A4Y8LFA0</accession>
<reference evidence="3 4" key="1">
    <citation type="submission" date="2019-03" db="EMBL/GenBank/DDBJ databases">
        <title>San Antonio Military Medical Center submission to MRSN (WRAIR), pending publication.</title>
        <authorList>
            <person name="Blyth D.M."/>
            <person name="Mccarthy S.L."/>
            <person name="Schall S.E."/>
            <person name="Stam J.A."/>
            <person name="Ong A.C."/>
            <person name="Mcgann P.T."/>
        </authorList>
    </citation>
    <scope>NUCLEOTIDE SEQUENCE [LARGE SCALE GENOMIC DNA]</scope>
    <source>
        <strain evidence="3 4">MRSN571793</strain>
    </source>
</reference>
<dbReference type="InterPro" id="IPR043129">
    <property type="entry name" value="ATPase_NBD"/>
</dbReference>
<dbReference type="SUPFAM" id="SSF53067">
    <property type="entry name" value="Actin-like ATPase domain"/>
    <property type="match status" value="2"/>
</dbReference>
<sequence length="1407" mass="156557">MGVDVGSTTIKIVIIDSLFQIIYKAYRRHQANIQQSFEEELLKVVSLYPETEFCINITGSAGMGIGERIGIEFVQEVVAAVEVVNKVYPETHTLIDLGGEDAKMVFFKQGKHPDIRMNGSCAGGTGAFIDQMANLMNISTEELGKKALLCEKTYPIASRCGVFAKTDVQNLISRNIPVSDISGSILHAVALQSVTTLARGCDITPKILCIGGPLTFLPALRNAFRSVLKISEEDLTVPENGEYFPAWGAALFESKQTIYHDLNTLLAKSENNISTQKDSLPALFKDENEYRTWKLNRKIKPLKFRKLKNNDKIECFLGIDSGSTTTKIVIMDAEANILYTFYGGNEGNPLKKVVEGLAKFRKQAEDNNITYRFISSAATGYGEDLIKSALGLDYGIVETMAHLSGAQYVDPQVSFILDIGGQDIKSIFTENGVISNIELNEACSAGCGSFLQNFASTMNMSLTEFSESACIAQYPSDLGSRCTVFMNSKVKQSLRENAGMDDIAAGLAYSVVKNCLYKVLKISNLKQLGNHIVVQGGTFRNDAVYRALELLSGKSVGSTDHPELMGALGAALYAQSLWKKEQSKTYFNNLSLLPNPDLINSKELQCKGCTNNCSVLRFKFENGNICYAGNKCEKIFYNKNTAQKGGFNGFDIKNDILFDQKVNPDNIRQGKTIGIPRVLNMFDNYPFWHTLLSESGFNVRLSPESTFPLYQKGVGGVMSDNICFPAKLVHGHILSLIEQKVDRIFYPIIPKEEKEFGSSSNSFNCPVVSGYPEVIRSSVEPEEKYGIPFDKPVITFSNDNALKKGCYEYLTLLGISKSTFEHAFAKAMQVKTDTKIQLREQQKALLQDAIDNNLTAFVVAGRPYHADPLIHQKVGQILSDLGALVFTDDVFRKEESHGFGKLNIVSQWAFPNRVVQAAMEVAKLPHNIQLIQLNSFGCGPDSFLMDEVQDILKQAGKNLTILRIDEIASPGSIRLRLRSLVESLKTINTKERKTHTEDYKGYRIPYTANDRKKTILIPWFTDFLSPFAPALGELVGYKIENLPKSNKMSADLGLMYGNNEVCYPSTLILGDIINTLQSGAYDVQDIVLAITQTGGQCRATNYLAQIKSGLINAGFRDIPVIALSSGDSYQNEESQFNIDWKKLAKIAVDTVLYSDALQQMHSAISVREKKKGDSQSVFDFYIERGIDAVRANSPKTLRRLLKEAVADFNNVLIHDKQYTKVGLIGEIFLKYNNYAQANITEWLRSKEVEVSCPPLLDFLLQFFVNSKEDVKNGLKEETIFEKALKPVIWQLINMKSKKYEKIMSSFRFYEPSESIFAKAEAASEVLSLSNQFGEGWLIAGEVAHYARKGVNKVVCIQPFGCIANHIVAKGVEKRMKTLYPDMNILYLDIDGGIAEVNLQNRLHFMIS</sequence>
<evidence type="ECO:0000259" key="1">
    <source>
        <dbReference type="Pfam" id="PF01869"/>
    </source>
</evidence>
<dbReference type="Pfam" id="PF09989">
    <property type="entry name" value="DUF2229"/>
    <property type="match status" value="1"/>
</dbReference>
<dbReference type="CDD" id="cd24034">
    <property type="entry name" value="ASKHA_NBD_O66634-like_rpt1"/>
    <property type="match status" value="1"/>
</dbReference>
<dbReference type="PANTHER" id="PTHR32329">
    <property type="entry name" value="BIFUNCTIONAL PROTEIN [INCLUDES 2-HYDROXYACYL-COA DEHYDRATASE (N-TER) AND ITS ACTIVATOR DOMAIN (C_TERM)-RELATED"/>
    <property type="match status" value="1"/>
</dbReference>
<proteinExistence type="predicted"/>
<dbReference type="EMBL" id="SOML01000001">
    <property type="protein sequence ID" value="TFD99196.1"/>
    <property type="molecule type" value="Genomic_DNA"/>
</dbReference>
<dbReference type="InterPro" id="IPR018709">
    <property type="entry name" value="CoA_activase_DUF2229"/>
</dbReference>
<organism evidence="3 4">
    <name type="scientific">Dysgonomonas capnocytophagoides</name>
    <dbReference type="NCBI Taxonomy" id="45254"/>
    <lineage>
        <taxon>Bacteria</taxon>
        <taxon>Pseudomonadati</taxon>
        <taxon>Bacteroidota</taxon>
        <taxon>Bacteroidia</taxon>
        <taxon>Bacteroidales</taxon>
        <taxon>Dysgonomonadaceae</taxon>
        <taxon>Dysgonomonas</taxon>
    </lineage>
</organism>
<dbReference type="Proteomes" id="UP000297861">
    <property type="component" value="Unassembled WGS sequence"/>
</dbReference>
<dbReference type="OrthoDB" id="9802715at2"/>
<comment type="caution">
    <text evidence="3">The sequence shown here is derived from an EMBL/GenBank/DDBJ whole genome shotgun (WGS) entry which is preliminary data.</text>
</comment>
<dbReference type="STRING" id="1121485.GCA_000426485_00793"/>
<evidence type="ECO:0000313" key="4">
    <source>
        <dbReference type="Proteomes" id="UP000297861"/>
    </source>
</evidence>
<feature type="domain" description="ATPase BadF/BadG/BcrA/BcrD type" evidence="1">
    <location>
        <begin position="317"/>
        <end position="574"/>
    </location>
</feature>
<dbReference type="Pfam" id="PF01869">
    <property type="entry name" value="BcrAD_BadFG"/>
    <property type="match status" value="2"/>
</dbReference>
<evidence type="ECO:0000259" key="2">
    <source>
        <dbReference type="Pfam" id="PF09989"/>
    </source>
</evidence>
<dbReference type="PANTHER" id="PTHR32329:SF4">
    <property type="entry name" value="ACTIVATOR OF 2-HYDROXYACYL-COA DEHYDRATASE"/>
    <property type="match status" value="1"/>
</dbReference>
<name>A0A4Y8LFA0_9BACT</name>
<dbReference type="InterPro" id="IPR051805">
    <property type="entry name" value="Dehydratase_Activator_Redct"/>
</dbReference>
<gene>
    <name evidence="3" type="ORF">E2605_00160</name>
</gene>
<evidence type="ECO:0008006" key="5">
    <source>
        <dbReference type="Google" id="ProtNLM"/>
    </source>
</evidence>
<protein>
    <recommendedName>
        <fullName evidence="5">2-hydroxyglutaryl-CoA dehydratase</fullName>
    </recommendedName>
</protein>
<keyword evidence="4" id="KW-1185">Reference proteome</keyword>
<dbReference type="InterPro" id="IPR002731">
    <property type="entry name" value="ATPase_BadF"/>
</dbReference>
<dbReference type="Gene3D" id="3.30.420.40">
    <property type="match status" value="4"/>
</dbReference>
<evidence type="ECO:0000313" key="3">
    <source>
        <dbReference type="EMBL" id="TFD99196.1"/>
    </source>
</evidence>
<dbReference type="CDD" id="cd24035">
    <property type="entry name" value="ASKHA_NBD_O66634-like_rpt2"/>
    <property type="match status" value="1"/>
</dbReference>
<feature type="domain" description="ATPase BadF/BadG/BcrA/BcrD type" evidence="1">
    <location>
        <begin position="2"/>
        <end position="252"/>
    </location>
</feature>